<gene>
    <name evidence="2" type="ORF">BP5553_10516</name>
</gene>
<evidence type="ECO:0000313" key="3">
    <source>
        <dbReference type="Proteomes" id="UP000254866"/>
    </source>
</evidence>
<accession>A0A370T8S8</accession>
<feature type="region of interest" description="Disordered" evidence="1">
    <location>
        <begin position="157"/>
        <end position="176"/>
    </location>
</feature>
<sequence length="176" mass="18748">MALTLKSYISFALCSTILLPTPDLLGGAFQQDFAVGVVNLGVGVGVGSWQQHRQVSSIRNIMSHKTPKSETNRSARDRRSGQPAVEVRPQIRDARLQGGQQASDLSPGIIGAYLAQLLPYRALRVSGPDINISRDLNIPKIPPHRLMSATVGFIHGGKAGDAPSSPTTAQHHRGGA</sequence>
<dbReference type="RefSeq" id="XP_031864579.1">
    <property type="nucleotide sequence ID" value="XM_032019139.1"/>
</dbReference>
<comment type="caution">
    <text evidence="2">The sequence shown here is derived from an EMBL/GenBank/DDBJ whole genome shotgun (WGS) entry which is preliminary data.</text>
</comment>
<dbReference type="EMBL" id="NPIC01000017">
    <property type="protein sequence ID" value="RDL29889.1"/>
    <property type="molecule type" value="Genomic_DNA"/>
</dbReference>
<evidence type="ECO:0000256" key="1">
    <source>
        <dbReference type="SAM" id="MobiDB-lite"/>
    </source>
</evidence>
<keyword evidence="3" id="KW-1185">Reference proteome</keyword>
<name>A0A370T8S8_9HELO</name>
<dbReference type="GeneID" id="43603365"/>
<reference evidence="2 3" key="1">
    <citation type="journal article" date="2018" name="IMA Fungus">
        <title>IMA Genome-F 9: Draft genome sequence of Annulohypoxylon stygium, Aspergillus mulundensis, Berkeleyomyces basicola (syn. Thielaviopsis basicola), Ceratocystis smalleyi, two Cercospora beticola strains, Coleophoma cylindrospora, Fusarium fracticaudum, Phialophora cf. hyalina, and Morchella septimelata.</title>
        <authorList>
            <person name="Wingfield B.D."/>
            <person name="Bills G.F."/>
            <person name="Dong Y."/>
            <person name="Huang W."/>
            <person name="Nel W.J."/>
            <person name="Swalarsk-Parry B.S."/>
            <person name="Vaghefi N."/>
            <person name="Wilken P.M."/>
            <person name="An Z."/>
            <person name="de Beer Z.W."/>
            <person name="De Vos L."/>
            <person name="Chen L."/>
            <person name="Duong T.A."/>
            <person name="Gao Y."/>
            <person name="Hammerbacher A."/>
            <person name="Kikkert J.R."/>
            <person name="Li Y."/>
            <person name="Li H."/>
            <person name="Li K."/>
            <person name="Li Q."/>
            <person name="Liu X."/>
            <person name="Ma X."/>
            <person name="Naidoo K."/>
            <person name="Pethybridge S.J."/>
            <person name="Sun J."/>
            <person name="Steenkamp E.T."/>
            <person name="van der Nest M.A."/>
            <person name="van Wyk S."/>
            <person name="Wingfield M.J."/>
            <person name="Xiong C."/>
            <person name="Yue Q."/>
            <person name="Zhang X."/>
        </authorList>
    </citation>
    <scope>NUCLEOTIDE SEQUENCE [LARGE SCALE GENOMIC DNA]</scope>
    <source>
        <strain evidence="2 3">BP 5553</strain>
    </source>
</reference>
<organism evidence="2 3">
    <name type="scientific">Venustampulla echinocandica</name>
    <dbReference type="NCBI Taxonomy" id="2656787"/>
    <lineage>
        <taxon>Eukaryota</taxon>
        <taxon>Fungi</taxon>
        <taxon>Dikarya</taxon>
        <taxon>Ascomycota</taxon>
        <taxon>Pezizomycotina</taxon>
        <taxon>Leotiomycetes</taxon>
        <taxon>Helotiales</taxon>
        <taxon>Pleuroascaceae</taxon>
        <taxon>Venustampulla</taxon>
    </lineage>
</organism>
<dbReference type="AlphaFoldDB" id="A0A370T8S8"/>
<evidence type="ECO:0000313" key="2">
    <source>
        <dbReference type="EMBL" id="RDL29889.1"/>
    </source>
</evidence>
<protein>
    <submittedName>
        <fullName evidence="2">Uncharacterized protein</fullName>
    </submittedName>
</protein>
<dbReference type="Proteomes" id="UP000254866">
    <property type="component" value="Unassembled WGS sequence"/>
</dbReference>
<feature type="compositionally biased region" description="Basic and acidic residues" evidence="1">
    <location>
        <begin position="67"/>
        <end position="80"/>
    </location>
</feature>
<proteinExistence type="predicted"/>
<feature type="region of interest" description="Disordered" evidence="1">
    <location>
        <begin position="61"/>
        <end position="88"/>
    </location>
</feature>